<dbReference type="GO" id="GO:0016586">
    <property type="term" value="C:RSC-type complex"/>
    <property type="evidence" value="ECO:0007669"/>
    <property type="project" value="TreeGrafter"/>
</dbReference>
<feature type="compositionally biased region" description="Acidic residues" evidence="3">
    <location>
        <begin position="49"/>
        <end position="61"/>
    </location>
</feature>
<keyword evidence="1" id="KW-0805">Transcription regulation</keyword>
<feature type="compositionally biased region" description="Basic residues" evidence="3">
    <location>
        <begin position="77"/>
        <end position="87"/>
    </location>
</feature>
<dbReference type="PANTHER" id="PTHR22597">
    <property type="entry name" value="POLYCOMB GROUP PROTEIN"/>
    <property type="match status" value="1"/>
</dbReference>
<evidence type="ECO:0000313" key="4">
    <source>
        <dbReference type="EMBL" id="KAF2398509.1"/>
    </source>
</evidence>
<organism evidence="4 5">
    <name type="scientific">Trichodelitschia bisporula</name>
    <dbReference type="NCBI Taxonomy" id="703511"/>
    <lineage>
        <taxon>Eukaryota</taxon>
        <taxon>Fungi</taxon>
        <taxon>Dikarya</taxon>
        <taxon>Ascomycota</taxon>
        <taxon>Pezizomycotina</taxon>
        <taxon>Dothideomycetes</taxon>
        <taxon>Dothideomycetes incertae sedis</taxon>
        <taxon>Phaeotrichales</taxon>
        <taxon>Phaeotrichaceae</taxon>
        <taxon>Trichodelitschia</taxon>
    </lineage>
</organism>
<feature type="compositionally biased region" description="Basic and acidic residues" evidence="3">
    <location>
        <begin position="89"/>
        <end position="100"/>
    </location>
</feature>
<evidence type="ECO:0000256" key="2">
    <source>
        <dbReference type="ARBA" id="ARBA00023163"/>
    </source>
</evidence>
<dbReference type="EMBL" id="ML996700">
    <property type="protein sequence ID" value="KAF2398509.1"/>
    <property type="molecule type" value="Genomic_DNA"/>
</dbReference>
<dbReference type="AlphaFoldDB" id="A0A6G1HRP2"/>
<reference evidence="4" key="1">
    <citation type="journal article" date="2020" name="Stud. Mycol.">
        <title>101 Dothideomycetes genomes: a test case for predicting lifestyles and emergence of pathogens.</title>
        <authorList>
            <person name="Haridas S."/>
            <person name="Albert R."/>
            <person name="Binder M."/>
            <person name="Bloem J."/>
            <person name="Labutti K."/>
            <person name="Salamov A."/>
            <person name="Andreopoulos B."/>
            <person name="Baker S."/>
            <person name="Barry K."/>
            <person name="Bills G."/>
            <person name="Bluhm B."/>
            <person name="Cannon C."/>
            <person name="Castanera R."/>
            <person name="Culley D."/>
            <person name="Daum C."/>
            <person name="Ezra D."/>
            <person name="Gonzalez J."/>
            <person name="Henrissat B."/>
            <person name="Kuo A."/>
            <person name="Liang C."/>
            <person name="Lipzen A."/>
            <person name="Lutzoni F."/>
            <person name="Magnuson J."/>
            <person name="Mondo S."/>
            <person name="Nolan M."/>
            <person name="Ohm R."/>
            <person name="Pangilinan J."/>
            <person name="Park H.-J."/>
            <person name="Ramirez L."/>
            <person name="Alfaro M."/>
            <person name="Sun H."/>
            <person name="Tritt A."/>
            <person name="Yoshinaga Y."/>
            <person name="Zwiers L.-H."/>
            <person name="Turgeon B."/>
            <person name="Goodwin S."/>
            <person name="Spatafora J."/>
            <person name="Crous P."/>
            <person name="Grigoriev I."/>
        </authorList>
    </citation>
    <scope>NUCLEOTIDE SEQUENCE</scope>
    <source>
        <strain evidence="4">CBS 262.69</strain>
    </source>
</reference>
<evidence type="ECO:0000256" key="3">
    <source>
        <dbReference type="SAM" id="MobiDB-lite"/>
    </source>
</evidence>
<accession>A0A6G1HRP2</accession>
<proteinExistence type="predicted"/>
<sequence>MPRGRPRGRGRGGRASSGRISTPVVNVSDEEMQDVDASRTASPQHTEDAPEDVGDDSDDAEQNIPSEHSSPPVIPIPRKRRLGRPPKNRPPDWDSPRPDNEQSEGGTPVKRRRGRPAGSGFRGRPRGSYTPSTRVKVDKDGTMMEVVNDEVALPDDPEGEEKVDKLGNLKGGREYRVRVFTVKNRGKRLYMLSTEPARCCGFRDSYLFFTKHMYLHKVIIEDEEKRDLIEREIIPHSYKGRSIGIVTARSVFREFGSRIVVGGKKIIDDYNVAAARERGDVEGELADPNDELPAEGEPYNKNRYVAWHGASAVYHTGTPAVPLTTGKVVLGKRKVAITSANWQIEHARAASHFNAVLAANRRANLNGVYDPHTNTMHYPKIMQPTHAKWEPVIHEREAGDAKSHLTNGITHLTNGVGHVSLNDSTPKARPANTVFSAVSDVVKRNYLIVDTKFRSPSGIGFGIPGPDGDLLALGHNGLPHVDDEILAELPSSCRQALEVTHRKEMEWKQTWKTEAEDGNRPELKIGFLGFPV</sequence>
<dbReference type="Pfam" id="PF08624">
    <property type="entry name" value="CRC_subunit"/>
    <property type="match status" value="1"/>
</dbReference>
<feature type="region of interest" description="Disordered" evidence="3">
    <location>
        <begin position="1"/>
        <end position="137"/>
    </location>
</feature>
<keyword evidence="2" id="KW-0804">Transcription</keyword>
<dbReference type="PANTHER" id="PTHR22597:SF3">
    <property type="entry name" value="CHROMATIN STRUCTURE-REMODELING COMPLEX SUBUNIT RSC7"/>
    <property type="match status" value="1"/>
</dbReference>
<dbReference type="InterPro" id="IPR013933">
    <property type="entry name" value="CRC_Rsc7/Swp82"/>
</dbReference>
<protein>
    <recommendedName>
        <fullName evidence="6">Nuclear localization protein</fullName>
    </recommendedName>
</protein>
<gene>
    <name evidence="4" type="ORF">EJ06DRAFT_532246</name>
</gene>
<feature type="compositionally biased region" description="Basic residues" evidence="3">
    <location>
        <begin position="1"/>
        <end position="12"/>
    </location>
</feature>
<dbReference type="Proteomes" id="UP000799640">
    <property type="component" value="Unassembled WGS sequence"/>
</dbReference>
<dbReference type="OrthoDB" id="5598844at2759"/>
<evidence type="ECO:0000313" key="5">
    <source>
        <dbReference type="Proteomes" id="UP000799640"/>
    </source>
</evidence>
<dbReference type="GO" id="GO:0031490">
    <property type="term" value="F:chromatin DNA binding"/>
    <property type="evidence" value="ECO:0007669"/>
    <property type="project" value="TreeGrafter"/>
</dbReference>
<keyword evidence="5" id="KW-1185">Reference proteome</keyword>
<evidence type="ECO:0000256" key="1">
    <source>
        <dbReference type="ARBA" id="ARBA00023015"/>
    </source>
</evidence>
<evidence type="ECO:0008006" key="6">
    <source>
        <dbReference type="Google" id="ProtNLM"/>
    </source>
</evidence>
<name>A0A6G1HRP2_9PEZI</name>